<accession>A0ABT5VNR0</accession>
<evidence type="ECO:0000313" key="5">
    <source>
        <dbReference type="EMBL" id="MDE5416927.1"/>
    </source>
</evidence>
<dbReference type="Pfam" id="PF24681">
    <property type="entry name" value="Kelch_KLHDC2_KLHL20_DRC7"/>
    <property type="match status" value="1"/>
</dbReference>
<name>A0ABT5VNR0_9BACT</name>
<dbReference type="CDD" id="cd15482">
    <property type="entry name" value="Sialidase_non-viral"/>
    <property type="match status" value="1"/>
</dbReference>
<dbReference type="Proteomes" id="UP001528920">
    <property type="component" value="Unassembled WGS sequence"/>
</dbReference>
<sequence length="477" mass="50666">MKKFLNSFRLALPIVAILFSGVFSSCSDDDKLSDLTGFLSFGFSDAALADYEFTIGSDNVITNQIGLPYGFDASSLTPVFTAAPLASVSITGVDQVSGTTAMDFTNDVMFTVVAEDGDNSINYTVRLNVATDLSAWSNLAPDAKFPDYTSLVGFAIDNKYFVMGGKKGASGWGGHTYGIYSSTDGVEFAEESTTIFQDYGFAVGSAVVKHGDKQLLIGGYTPSDYDDWNATGNGKGVNVVWSSTDGATWEQITETELDVNGNDSLVNTYSIRTNAAVNMNGDLYLVGGFSVAFGAAQGAMSDVWKSTDGGASWTNLEADFGAEFVARAKGQLIAYNDELYLIGGRTGYPNKYFNEIYKSADGVNWTKVEVATPFDACAGHICYIYNDRFYLVGGEVANGELDGTAEVAIPSNATWVSEDAGLNWTKVTEGALPEGFVGRSGHAFVKDGNVVHIFGGLGVDADGAAKVLTDSWKGTLN</sequence>
<dbReference type="SUPFAM" id="SSF117281">
    <property type="entry name" value="Kelch motif"/>
    <property type="match status" value="1"/>
</dbReference>
<evidence type="ECO:0000259" key="4">
    <source>
        <dbReference type="Pfam" id="PF19755"/>
    </source>
</evidence>
<dbReference type="Gene3D" id="2.120.10.80">
    <property type="entry name" value="Kelch-type beta propeller"/>
    <property type="match status" value="1"/>
</dbReference>
<evidence type="ECO:0000256" key="2">
    <source>
        <dbReference type="ARBA" id="ARBA00022737"/>
    </source>
</evidence>
<comment type="caution">
    <text evidence="5">The sequence shown here is derived from an EMBL/GenBank/DDBJ whole genome shotgun (WGS) entry which is preliminary data.</text>
</comment>
<dbReference type="InterPro" id="IPR046209">
    <property type="entry name" value="DUF6242_N"/>
</dbReference>
<feature type="signal peptide" evidence="3">
    <location>
        <begin position="1"/>
        <end position="27"/>
    </location>
</feature>
<dbReference type="Gene3D" id="2.60.40.2340">
    <property type="match status" value="1"/>
</dbReference>
<reference evidence="5 6" key="1">
    <citation type="submission" date="2022-01" db="EMBL/GenBank/DDBJ databases">
        <title>Labilibaculum sp. nov, a marine bacterium isolated from Antarctica.</title>
        <authorList>
            <person name="Dai W."/>
        </authorList>
    </citation>
    <scope>NUCLEOTIDE SEQUENCE [LARGE SCALE GENOMIC DNA]</scope>
    <source>
        <strain evidence="5 6">DW002</strain>
    </source>
</reference>
<evidence type="ECO:0000256" key="1">
    <source>
        <dbReference type="ARBA" id="ARBA00022441"/>
    </source>
</evidence>
<dbReference type="PANTHER" id="PTHR46093:SF18">
    <property type="entry name" value="FIBRONECTIN TYPE-III DOMAIN-CONTAINING PROTEIN"/>
    <property type="match status" value="1"/>
</dbReference>
<dbReference type="InterPro" id="IPR015943">
    <property type="entry name" value="WD40/YVTN_repeat-like_dom_sf"/>
</dbReference>
<keyword evidence="1" id="KW-0880">Kelch repeat</keyword>
<dbReference type="PANTHER" id="PTHR46093">
    <property type="entry name" value="ACYL-COA-BINDING DOMAIN-CONTAINING PROTEIN 5"/>
    <property type="match status" value="1"/>
</dbReference>
<dbReference type="Pfam" id="PF19755">
    <property type="entry name" value="DUF6242"/>
    <property type="match status" value="1"/>
</dbReference>
<evidence type="ECO:0000313" key="6">
    <source>
        <dbReference type="Proteomes" id="UP001528920"/>
    </source>
</evidence>
<dbReference type="EMBL" id="JAKJSC010000001">
    <property type="protein sequence ID" value="MDE5416927.1"/>
    <property type="molecule type" value="Genomic_DNA"/>
</dbReference>
<gene>
    <name evidence="5" type="ORF">L3049_02825</name>
</gene>
<evidence type="ECO:0000256" key="3">
    <source>
        <dbReference type="SAM" id="SignalP"/>
    </source>
</evidence>
<protein>
    <submittedName>
        <fullName evidence="5">DUF6242 domain-containing protein</fullName>
    </submittedName>
</protein>
<feature type="domain" description="DUF6242" evidence="4">
    <location>
        <begin position="46"/>
        <end position="127"/>
    </location>
</feature>
<dbReference type="InterPro" id="IPR011043">
    <property type="entry name" value="Gal_Oxase/kelch_b-propeller"/>
</dbReference>
<dbReference type="RefSeq" id="WP_275108265.1">
    <property type="nucleotide sequence ID" value="NZ_JAKJSC010000001.1"/>
</dbReference>
<dbReference type="PROSITE" id="PS51257">
    <property type="entry name" value="PROKAR_LIPOPROTEIN"/>
    <property type="match status" value="1"/>
</dbReference>
<dbReference type="SUPFAM" id="SSF50965">
    <property type="entry name" value="Galactose oxidase, central domain"/>
    <property type="match status" value="1"/>
</dbReference>
<dbReference type="Gene3D" id="2.130.10.10">
    <property type="entry name" value="YVTN repeat-like/Quinoprotein amine dehydrogenase"/>
    <property type="match status" value="1"/>
</dbReference>
<organism evidence="5 6">
    <name type="scientific">Paralabilibaculum antarcticum</name>
    <dbReference type="NCBI Taxonomy" id="2912572"/>
    <lineage>
        <taxon>Bacteria</taxon>
        <taxon>Pseudomonadati</taxon>
        <taxon>Bacteroidota</taxon>
        <taxon>Bacteroidia</taxon>
        <taxon>Marinilabiliales</taxon>
        <taxon>Marinifilaceae</taxon>
        <taxon>Paralabilibaculum</taxon>
    </lineage>
</organism>
<keyword evidence="3" id="KW-0732">Signal</keyword>
<keyword evidence="2" id="KW-0677">Repeat</keyword>
<proteinExistence type="predicted"/>
<keyword evidence="6" id="KW-1185">Reference proteome</keyword>
<dbReference type="InterPro" id="IPR015915">
    <property type="entry name" value="Kelch-typ_b-propeller"/>
</dbReference>
<feature type="chain" id="PRO_5046626446" evidence="3">
    <location>
        <begin position="28"/>
        <end position="477"/>
    </location>
</feature>